<reference evidence="1 2" key="1">
    <citation type="submission" date="2019-02" db="EMBL/GenBank/DDBJ databases">
        <title>Closed genome of Sporomusa termitida DSM 4440.</title>
        <authorList>
            <person name="Poehlein A."/>
            <person name="Daniel R."/>
        </authorList>
    </citation>
    <scope>NUCLEOTIDE SEQUENCE [LARGE SCALE GENOMIC DNA]</scope>
    <source>
        <strain evidence="1 2">DSM 4440</strain>
    </source>
</reference>
<evidence type="ECO:0000313" key="1">
    <source>
        <dbReference type="EMBL" id="QDR79920.1"/>
    </source>
</evidence>
<name>A0A517DRD5_9FIRM</name>
<dbReference type="Proteomes" id="UP000320776">
    <property type="component" value="Chromosome"/>
</dbReference>
<dbReference type="EMBL" id="CP036259">
    <property type="protein sequence ID" value="QDR79920.1"/>
    <property type="molecule type" value="Genomic_DNA"/>
</dbReference>
<dbReference type="RefSeq" id="WP_144349503.1">
    <property type="nucleotide sequence ID" value="NZ_CP036259.1"/>
</dbReference>
<evidence type="ECO:0000313" key="2">
    <source>
        <dbReference type="Proteomes" id="UP000320776"/>
    </source>
</evidence>
<accession>A0A517DRD5</accession>
<dbReference type="Gene3D" id="3.40.50.10610">
    <property type="entry name" value="ABC-type transport auxiliary lipoprotein component"/>
    <property type="match status" value="1"/>
</dbReference>
<organism evidence="1 2">
    <name type="scientific">Sporomusa termitida</name>
    <dbReference type="NCBI Taxonomy" id="2377"/>
    <lineage>
        <taxon>Bacteria</taxon>
        <taxon>Bacillati</taxon>
        <taxon>Bacillota</taxon>
        <taxon>Negativicutes</taxon>
        <taxon>Selenomonadales</taxon>
        <taxon>Sporomusaceae</taxon>
        <taxon>Sporomusa</taxon>
    </lineage>
</organism>
<sequence>MSLCRQILLWLLVLCFATVAGPVYALTPLTVAVLPVINTAQYRYADDVQIVQDLIKKPFKYPYYALLPADTVAQATQAVSTDKHPFRLTDEQAMAGLATTLSADIVVVVELSKVRLKRLYLPWYDDTYIDSDIVLKGYAYSAVTGKYDVIKVSKAKWEPESIYTDAAFVFTELTEQILVKLPYKRIPVQAGQ</sequence>
<proteinExistence type="predicted"/>
<dbReference type="AlphaFoldDB" id="A0A517DRD5"/>
<dbReference type="KEGG" id="sted:SPTER_12220"/>
<gene>
    <name evidence="1" type="ORF">SPTER_12220</name>
</gene>
<dbReference type="OrthoDB" id="1683143at2"/>
<keyword evidence="2" id="KW-1185">Reference proteome</keyword>
<protein>
    <submittedName>
        <fullName evidence="1">Uncharacterized protein</fullName>
    </submittedName>
</protein>